<name>A0ABZ2LNC1_9BACT</name>
<dbReference type="RefSeq" id="WP_394822016.1">
    <property type="nucleotide sequence ID" value="NZ_CP089984.1"/>
</dbReference>
<reference evidence="1 2" key="1">
    <citation type="submission" date="2021-12" db="EMBL/GenBank/DDBJ databases">
        <title>Discovery of the Pendulisporaceae a myxobacterial family with distinct sporulation behavior and unique specialized metabolism.</title>
        <authorList>
            <person name="Garcia R."/>
            <person name="Popoff A."/>
            <person name="Bader C.D."/>
            <person name="Loehr J."/>
            <person name="Walesch S."/>
            <person name="Walt C."/>
            <person name="Boldt J."/>
            <person name="Bunk B."/>
            <person name="Haeckl F.J.F.P.J."/>
            <person name="Gunesch A.P."/>
            <person name="Birkelbach J."/>
            <person name="Nuebel U."/>
            <person name="Pietschmann T."/>
            <person name="Bach T."/>
            <person name="Mueller R."/>
        </authorList>
    </citation>
    <scope>NUCLEOTIDE SEQUENCE [LARGE SCALE GENOMIC DNA]</scope>
    <source>
        <strain evidence="1 2">MSr11954</strain>
    </source>
</reference>
<evidence type="ECO:0000313" key="2">
    <source>
        <dbReference type="Proteomes" id="UP001370348"/>
    </source>
</evidence>
<dbReference type="PANTHER" id="PTHR35462">
    <property type="match status" value="1"/>
</dbReference>
<organism evidence="1 2">
    <name type="scientific">Pendulispora albinea</name>
    <dbReference type="NCBI Taxonomy" id="2741071"/>
    <lineage>
        <taxon>Bacteria</taxon>
        <taxon>Pseudomonadati</taxon>
        <taxon>Myxococcota</taxon>
        <taxon>Myxococcia</taxon>
        <taxon>Myxococcales</taxon>
        <taxon>Sorangiineae</taxon>
        <taxon>Pendulisporaceae</taxon>
        <taxon>Pendulispora</taxon>
    </lineage>
</organism>
<keyword evidence="2" id="KW-1185">Reference proteome</keyword>
<accession>A0ABZ2LNC1</accession>
<evidence type="ECO:0000313" key="1">
    <source>
        <dbReference type="EMBL" id="WXB12394.1"/>
    </source>
</evidence>
<dbReference type="PANTHER" id="PTHR35462:SF2">
    <property type="entry name" value="TRANSMEMBRANE PROTEIN"/>
    <property type="match status" value="1"/>
</dbReference>
<sequence>MITFPPSSARAEAASDPDPWFGRDKVLHFSVAALIASGTYTLAATQFEARYPPLLLGAGTTLVLGAAKEAYDGLGHGTPSWKDFTWDVIGAVVGLGVAWGLDLVIRGISDEHPLFSAPHHVAKQAPSEPGHARLQLGPGRGLILTW</sequence>
<protein>
    <recommendedName>
        <fullName evidence="3">Lipoprotein</fullName>
    </recommendedName>
</protein>
<dbReference type="EMBL" id="CP089984">
    <property type="protein sequence ID" value="WXB12394.1"/>
    <property type="molecule type" value="Genomic_DNA"/>
</dbReference>
<evidence type="ECO:0008006" key="3">
    <source>
        <dbReference type="Google" id="ProtNLM"/>
    </source>
</evidence>
<gene>
    <name evidence="1" type="ORF">LZC94_31660</name>
</gene>
<dbReference type="Proteomes" id="UP001370348">
    <property type="component" value="Chromosome"/>
</dbReference>
<proteinExistence type="predicted"/>